<dbReference type="GO" id="GO:0046872">
    <property type="term" value="F:metal ion binding"/>
    <property type="evidence" value="ECO:0007669"/>
    <property type="project" value="UniProtKB-KW"/>
</dbReference>
<dbReference type="FunFam" id="3.20.20.330:FF:000002">
    <property type="entry name" value="Homocysteine S-methyltransferase"/>
    <property type="match status" value="1"/>
</dbReference>
<evidence type="ECO:0000256" key="1">
    <source>
        <dbReference type="ARBA" id="ARBA00022603"/>
    </source>
</evidence>
<evidence type="ECO:0000256" key="6">
    <source>
        <dbReference type="SAM" id="Phobius"/>
    </source>
</evidence>
<evidence type="ECO:0000313" key="8">
    <source>
        <dbReference type="EMBL" id="GER29884.1"/>
    </source>
</evidence>
<reference evidence="9" key="1">
    <citation type="journal article" date="2019" name="Curr. Biol.">
        <title>Genome Sequence of Striga asiatica Provides Insight into the Evolution of Plant Parasitism.</title>
        <authorList>
            <person name="Yoshida S."/>
            <person name="Kim S."/>
            <person name="Wafula E.K."/>
            <person name="Tanskanen J."/>
            <person name="Kim Y.M."/>
            <person name="Honaas L."/>
            <person name="Yang Z."/>
            <person name="Spallek T."/>
            <person name="Conn C.E."/>
            <person name="Ichihashi Y."/>
            <person name="Cheong K."/>
            <person name="Cui S."/>
            <person name="Der J.P."/>
            <person name="Gundlach H."/>
            <person name="Jiao Y."/>
            <person name="Hori C."/>
            <person name="Ishida J.K."/>
            <person name="Kasahara H."/>
            <person name="Kiba T."/>
            <person name="Kim M.S."/>
            <person name="Koo N."/>
            <person name="Laohavisit A."/>
            <person name="Lee Y.H."/>
            <person name="Lumba S."/>
            <person name="McCourt P."/>
            <person name="Mortimer J.C."/>
            <person name="Mutuku J.M."/>
            <person name="Nomura T."/>
            <person name="Sasaki-Sekimoto Y."/>
            <person name="Seto Y."/>
            <person name="Wang Y."/>
            <person name="Wakatake T."/>
            <person name="Sakakibara H."/>
            <person name="Demura T."/>
            <person name="Yamaguchi S."/>
            <person name="Yoneyama K."/>
            <person name="Manabe R.I."/>
            <person name="Nelson D.C."/>
            <person name="Schulman A.H."/>
            <person name="Timko M.P."/>
            <person name="dePamphilis C.W."/>
            <person name="Choi D."/>
            <person name="Shirasu K."/>
        </authorList>
    </citation>
    <scope>NUCLEOTIDE SEQUENCE [LARGE SCALE GENOMIC DNA]</scope>
    <source>
        <strain evidence="9">cv. UVA1</strain>
    </source>
</reference>
<dbReference type="InterPro" id="IPR051486">
    <property type="entry name" value="Hcy_S-methyltransferase"/>
</dbReference>
<name>A0A5A7PB98_STRAF</name>
<dbReference type="NCBIfam" id="NF007020">
    <property type="entry name" value="PRK09485.1"/>
    <property type="match status" value="1"/>
</dbReference>
<dbReference type="AlphaFoldDB" id="A0A5A7PB98"/>
<evidence type="ECO:0000256" key="3">
    <source>
        <dbReference type="ARBA" id="ARBA00022723"/>
    </source>
</evidence>
<comment type="caution">
    <text evidence="8">The sequence shown here is derived from an EMBL/GenBank/DDBJ whole genome shotgun (WGS) entry which is preliminary data.</text>
</comment>
<dbReference type="OrthoDB" id="261426at2759"/>
<dbReference type="GO" id="GO:0009086">
    <property type="term" value="P:methionine biosynthetic process"/>
    <property type="evidence" value="ECO:0007669"/>
    <property type="project" value="TreeGrafter"/>
</dbReference>
<dbReference type="PANTHER" id="PTHR46015">
    <property type="entry name" value="ZGC:172121"/>
    <property type="match status" value="1"/>
</dbReference>
<dbReference type="Proteomes" id="UP000325081">
    <property type="component" value="Unassembled WGS sequence"/>
</dbReference>
<feature type="domain" description="Hcy-binding" evidence="7">
    <location>
        <begin position="14"/>
        <end position="328"/>
    </location>
</feature>
<feature type="transmembrane region" description="Helical" evidence="6">
    <location>
        <begin position="390"/>
        <end position="410"/>
    </location>
</feature>
<protein>
    <submittedName>
        <fullName evidence="8">Homocysteine S-methyltransferase family protein</fullName>
    </submittedName>
</protein>
<dbReference type="PANTHER" id="PTHR46015:SF7">
    <property type="entry name" value="HOMOCYSTEINE S-METHYLTRANSFERASE 1"/>
    <property type="match status" value="1"/>
</dbReference>
<keyword evidence="6" id="KW-0472">Membrane</keyword>
<keyword evidence="6" id="KW-0812">Transmembrane</keyword>
<feature type="binding site" evidence="5">
    <location>
        <position position="246"/>
    </location>
    <ligand>
        <name>Zn(2+)</name>
        <dbReference type="ChEBI" id="CHEBI:29105"/>
    </ligand>
</feature>
<keyword evidence="6" id="KW-1133">Transmembrane helix</keyword>
<comment type="cofactor">
    <cofactor evidence="5">
        <name>Zn(2+)</name>
        <dbReference type="ChEBI" id="CHEBI:29105"/>
    </cofactor>
</comment>
<keyword evidence="1 5" id="KW-0489">Methyltransferase</keyword>
<evidence type="ECO:0000256" key="2">
    <source>
        <dbReference type="ARBA" id="ARBA00022679"/>
    </source>
</evidence>
<keyword evidence="2 5" id="KW-0808">Transferase</keyword>
<dbReference type="GO" id="GO:0033528">
    <property type="term" value="P:S-methylmethionine cycle"/>
    <property type="evidence" value="ECO:0007669"/>
    <property type="project" value="TreeGrafter"/>
</dbReference>
<accession>A0A5A7PB98</accession>
<dbReference type="InterPro" id="IPR036589">
    <property type="entry name" value="HCY_dom_sf"/>
</dbReference>
<evidence type="ECO:0000313" key="9">
    <source>
        <dbReference type="Proteomes" id="UP000325081"/>
    </source>
</evidence>
<gene>
    <name evidence="8" type="ORF">STAS_05785</name>
</gene>
<dbReference type="PROSITE" id="PS50970">
    <property type="entry name" value="HCY"/>
    <property type="match status" value="1"/>
</dbReference>
<dbReference type="InterPro" id="IPR003726">
    <property type="entry name" value="HCY_dom"/>
</dbReference>
<evidence type="ECO:0000259" key="7">
    <source>
        <dbReference type="PROSITE" id="PS50970"/>
    </source>
</evidence>
<dbReference type="Pfam" id="PF02574">
    <property type="entry name" value="S-methyl_trans"/>
    <property type="match status" value="1"/>
</dbReference>
<dbReference type="GO" id="GO:0032259">
    <property type="term" value="P:methylation"/>
    <property type="evidence" value="ECO:0007669"/>
    <property type="project" value="UniProtKB-KW"/>
</dbReference>
<keyword evidence="9" id="KW-1185">Reference proteome</keyword>
<keyword evidence="3 5" id="KW-0479">Metal-binding</keyword>
<evidence type="ECO:0000256" key="4">
    <source>
        <dbReference type="ARBA" id="ARBA00022833"/>
    </source>
</evidence>
<feature type="binding site" evidence="5">
    <location>
        <position position="314"/>
    </location>
    <ligand>
        <name>Zn(2+)</name>
        <dbReference type="ChEBI" id="CHEBI:29105"/>
    </ligand>
</feature>
<dbReference type="Gene3D" id="3.20.20.330">
    <property type="entry name" value="Homocysteine-binding-like domain"/>
    <property type="match status" value="1"/>
</dbReference>
<keyword evidence="4 5" id="KW-0862">Zinc</keyword>
<feature type="binding site" evidence="5">
    <location>
        <position position="313"/>
    </location>
    <ligand>
        <name>Zn(2+)</name>
        <dbReference type="ChEBI" id="CHEBI:29105"/>
    </ligand>
</feature>
<sequence>MVGVIGAAKATANVLEDLIESAGGCAVVDGGFATQLEKHGASINDPLWSALCLIKDPHLINRVHLEYLEAGADVIVTSSYQATIPGFVSRGLSTEEAESLLTKSVKIATEARDKFWASAKRRSVGKYNRALVAASIGSYGAYLADGSEYSGNYGPKVTLEKLKDFHRRRLQVLVKAGPDLLAFETIPNKLEAQACVELLDEENVEIPSWICFSSVDGENAPSGESFEECLEIINKSSIVRAVGINCAPPHFILNLIHRFKELTSKAIVVYPNSGEIWDGVAKRWLPSKCFDDDKFEIFAGKWRDAGAQIIGGCCRTTPSTIQGISEVLKEGKWLHLTIYLLWEIWKARNCWTFQQLLCCCVNTLVELLIEVGYGVDYYCGVLSFDDALRVAWVFLVLYLAVCGLVLLSFIEDPFKLDAGFFKILPVIPLVMLYFVLYSWCQLGHVGQWLSLCFHLDCRCRQQGMVSQLSGLIASSLPGVVLYTLFLSRM</sequence>
<dbReference type="EMBL" id="BKCP01004294">
    <property type="protein sequence ID" value="GER29884.1"/>
    <property type="molecule type" value="Genomic_DNA"/>
</dbReference>
<feature type="transmembrane region" description="Helical" evidence="6">
    <location>
        <begin position="468"/>
        <end position="486"/>
    </location>
</feature>
<dbReference type="SUPFAM" id="SSF82282">
    <property type="entry name" value="Homocysteine S-methyltransferase"/>
    <property type="match status" value="1"/>
</dbReference>
<evidence type="ECO:0000256" key="5">
    <source>
        <dbReference type="PROSITE-ProRule" id="PRU00333"/>
    </source>
</evidence>
<organism evidence="8 9">
    <name type="scientific">Striga asiatica</name>
    <name type="common">Asiatic witchweed</name>
    <name type="synonym">Buchnera asiatica</name>
    <dbReference type="NCBI Taxonomy" id="4170"/>
    <lineage>
        <taxon>Eukaryota</taxon>
        <taxon>Viridiplantae</taxon>
        <taxon>Streptophyta</taxon>
        <taxon>Embryophyta</taxon>
        <taxon>Tracheophyta</taxon>
        <taxon>Spermatophyta</taxon>
        <taxon>Magnoliopsida</taxon>
        <taxon>eudicotyledons</taxon>
        <taxon>Gunneridae</taxon>
        <taxon>Pentapetalae</taxon>
        <taxon>asterids</taxon>
        <taxon>lamiids</taxon>
        <taxon>Lamiales</taxon>
        <taxon>Orobanchaceae</taxon>
        <taxon>Buchnereae</taxon>
        <taxon>Striga</taxon>
    </lineage>
</organism>
<dbReference type="GO" id="GO:0008898">
    <property type="term" value="F:S-adenosylmethionine-homocysteine S-methyltransferase activity"/>
    <property type="evidence" value="ECO:0007669"/>
    <property type="project" value="TreeGrafter"/>
</dbReference>
<proteinExistence type="predicted"/>
<feature type="transmembrane region" description="Helical" evidence="6">
    <location>
        <begin position="419"/>
        <end position="439"/>
    </location>
</feature>